<evidence type="ECO:0000313" key="1">
    <source>
        <dbReference type="EMBL" id="MCI5755693.1"/>
    </source>
</evidence>
<dbReference type="Proteomes" id="UP001139365">
    <property type="component" value="Unassembled WGS sequence"/>
</dbReference>
<comment type="caution">
    <text evidence="1">The sequence shown here is derived from an EMBL/GenBank/DDBJ whole genome shotgun (WGS) entry which is preliminary data.</text>
</comment>
<protein>
    <recommendedName>
        <fullName evidence="3">Lipoprotein</fullName>
    </recommendedName>
</protein>
<sequence>MTPKTHKTRPAAILLPLFLLIFSMLLTSCSEYWKDYREDVVVKDNFSDYRLIFREWSVLGGGGAKIYCRKGNGREKQLGEVSLGDCVFPFTKGKYTVEWRGDSVCIRFFSGRGSETDDPDTWQAIGYDLP</sequence>
<name>A0AAE3FJJ6_9BACT</name>
<evidence type="ECO:0008006" key="3">
    <source>
        <dbReference type="Google" id="ProtNLM"/>
    </source>
</evidence>
<evidence type="ECO:0000313" key="2">
    <source>
        <dbReference type="Proteomes" id="UP001139365"/>
    </source>
</evidence>
<gene>
    <name evidence="1" type="ORF">MR241_05310</name>
</gene>
<reference evidence="1 2" key="1">
    <citation type="submission" date="2022-03" db="EMBL/GenBank/DDBJ databases">
        <title>Metagenome-assembled genomes from swine fecal metagenomes.</title>
        <authorList>
            <person name="Holman D.B."/>
            <person name="Kommadath A."/>
        </authorList>
    </citation>
    <scope>NUCLEOTIDE SEQUENCE [LARGE SCALE GENOMIC DNA]</scope>
    <source>
        <strain evidence="1">SUG147</strain>
    </source>
</reference>
<dbReference type="AlphaFoldDB" id="A0AAE3FJJ6"/>
<dbReference type="PROSITE" id="PS51257">
    <property type="entry name" value="PROKAR_LIPOPROTEIN"/>
    <property type="match status" value="1"/>
</dbReference>
<organism evidence="1 2">
    <name type="scientific">Candidatus Colimorpha enterica</name>
    <dbReference type="NCBI Taxonomy" id="3083063"/>
    <lineage>
        <taxon>Bacteria</taxon>
        <taxon>Pseudomonadati</taxon>
        <taxon>Bacteroidota</taxon>
        <taxon>Bacteroidia</taxon>
        <taxon>Bacteroidales</taxon>
        <taxon>Candidatus Colimorpha</taxon>
    </lineage>
</organism>
<proteinExistence type="predicted"/>
<accession>A0AAE3FJJ6</accession>
<dbReference type="EMBL" id="JALEMU010000082">
    <property type="protein sequence ID" value="MCI5755693.1"/>
    <property type="molecule type" value="Genomic_DNA"/>
</dbReference>